<dbReference type="SFLD" id="SFLDS00029">
    <property type="entry name" value="Radical_SAM"/>
    <property type="match status" value="1"/>
</dbReference>
<dbReference type="InterPro" id="IPR058240">
    <property type="entry name" value="rSAM_sf"/>
</dbReference>
<organism evidence="9 10">
    <name type="scientific">Hydrogenoanaerobacterium saccharovorans</name>
    <dbReference type="NCBI Taxonomy" id="474960"/>
    <lineage>
        <taxon>Bacteria</taxon>
        <taxon>Bacillati</taxon>
        <taxon>Bacillota</taxon>
        <taxon>Clostridia</taxon>
        <taxon>Eubacteriales</taxon>
        <taxon>Oscillospiraceae</taxon>
        <taxon>Hydrogenoanaerobacterium</taxon>
    </lineage>
</organism>
<dbReference type="InterPro" id="IPR010722">
    <property type="entry name" value="BATS_dom"/>
</dbReference>
<feature type="region of interest" description="Disordered" evidence="7">
    <location>
        <begin position="340"/>
        <end position="363"/>
    </location>
</feature>
<keyword evidence="3" id="KW-0949">S-adenosyl-L-methionine</keyword>
<dbReference type="SFLD" id="SFLDG01081">
    <property type="entry name" value="cleavage_of_the_Ca-Cb_bond_in"/>
    <property type="match status" value="1"/>
</dbReference>
<dbReference type="GO" id="GO:0003824">
    <property type="term" value="F:catalytic activity"/>
    <property type="evidence" value="ECO:0007669"/>
    <property type="project" value="InterPro"/>
</dbReference>
<dbReference type="GO" id="GO:0044272">
    <property type="term" value="P:sulfur compound biosynthetic process"/>
    <property type="evidence" value="ECO:0007669"/>
    <property type="project" value="UniProtKB-ARBA"/>
</dbReference>
<dbReference type="PANTHER" id="PTHR43583">
    <property type="entry name" value="2-IMINOACETATE SYNTHASE"/>
    <property type="match status" value="1"/>
</dbReference>
<dbReference type="SFLD" id="SFLDF00319">
    <property type="entry name" value="Fe_hydrogenase_maturase_(HydG"/>
    <property type="match status" value="1"/>
</dbReference>
<evidence type="ECO:0000256" key="1">
    <source>
        <dbReference type="ARBA" id="ARBA00001966"/>
    </source>
</evidence>
<dbReference type="SMART" id="SM00876">
    <property type="entry name" value="BATS"/>
    <property type="match status" value="1"/>
</dbReference>
<gene>
    <name evidence="9" type="ORF">SAMN05216180_0201</name>
</gene>
<keyword evidence="2" id="KW-0004">4Fe-4S</keyword>
<name>A0A1H7YS06_9FIRM</name>
<dbReference type="RefSeq" id="WP_092750774.1">
    <property type="nucleotide sequence ID" value="NZ_FOCG01000001.1"/>
</dbReference>
<dbReference type="InterPro" id="IPR007197">
    <property type="entry name" value="rSAM"/>
</dbReference>
<accession>A0A1H7YS06</accession>
<dbReference type="PANTHER" id="PTHR43583:SF2">
    <property type="entry name" value="THIAZOLE BIOSYNTHESIS PROTEIN"/>
    <property type="match status" value="1"/>
</dbReference>
<evidence type="ECO:0000256" key="5">
    <source>
        <dbReference type="ARBA" id="ARBA00023004"/>
    </source>
</evidence>
<dbReference type="SFLD" id="SFLDG01060">
    <property type="entry name" value="BATS_domain_containing"/>
    <property type="match status" value="1"/>
</dbReference>
<evidence type="ECO:0000256" key="6">
    <source>
        <dbReference type="ARBA" id="ARBA00023014"/>
    </source>
</evidence>
<dbReference type="InterPro" id="IPR024007">
    <property type="entry name" value="FeFe-hyd_mat_HydG"/>
</dbReference>
<dbReference type="InterPro" id="IPR013785">
    <property type="entry name" value="Aldolase_TIM"/>
</dbReference>
<keyword evidence="6" id="KW-0411">Iron-sulfur</keyword>
<evidence type="ECO:0000313" key="9">
    <source>
        <dbReference type="EMBL" id="SEM48755.1"/>
    </source>
</evidence>
<feature type="domain" description="Biotin and thiamin synthesis-associated" evidence="8">
    <location>
        <begin position="275"/>
        <end position="383"/>
    </location>
</feature>
<keyword evidence="10" id="KW-1185">Reference proteome</keyword>
<dbReference type="GO" id="GO:0042364">
    <property type="term" value="P:water-soluble vitamin biosynthetic process"/>
    <property type="evidence" value="ECO:0007669"/>
    <property type="project" value="UniProtKB-ARBA"/>
</dbReference>
<dbReference type="AlphaFoldDB" id="A0A1H7YS06"/>
<dbReference type="STRING" id="474960.SAMN05216180_0201"/>
<sequence length="472" mass="53880">MYNVKSPKAEEFICHDEVLETLAYAEKNKHNAELIDSILEKAKLRKGLTHREAAVLLDCDIKEKNEELYRLAEQIKKDFYGNRIVMFAPLYLSNYCVNGCVYCPYHQKNKHIARKKLTQEEVKREVIALQDMGHKRLAIEAGEDPAMNPIEYILECIDTIYSIKHKNGEIRRVNINIAATTVENYKKLKDAGIGTYILFQETYHKESYERLHPTGPKHNYTYHTEAMDRAMQGGIDDVGLGVLFGLELYRYEFAALLMHAEHLEAAFGVGPHTISVPRIRHADDIDPSAFDNGIDDEIFAKIVACIRVAVPYTGMIISTRESQKCRERVLHLGISQISGGSKTSVGGYAQPEPDTEKSEQFDVSDTRTLDEIVKWLMELGYIPSFCTACYREGRTGDRFMSLCKSGQIQNCCHPNALMTLKEYLEDYASQETREIGEKLILKELANIPKEKVREIVVQNLEKISCGTRDFRF</sequence>
<dbReference type="GO" id="GO:0046872">
    <property type="term" value="F:metal ion binding"/>
    <property type="evidence" value="ECO:0007669"/>
    <property type="project" value="UniProtKB-KW"/>
</dbReference>
<dbReference type="InterPro" id="IPR034428">
    <property type="entry name" value="ThiH/NoCL/HydG-like"/>
</dbReference>
<dbReference type="NCBIfam" id="TIGR03955">
    <property type="entry name" value="rSAM_HydG"/>
    <property type="match status" value="1"/>
</dbReference>
<evidence type="ECO:0000256" key="4">
    <source>
        <dbReference type="ARBA" id="ARBA00022723"/>
    </source>
</evidence>
<evidence type="ECO:0000256" key="2">
    <source>
        <dbReference type="ARBA" id="ARBA00022485"/>
    </source>
</evidence>
<dbReference type="Pfam" id="PF06968">
    <property type="entry name" value="BATS"/>
    <property type="match status" value="1"/>
</dbReference>
<dbReference type="SUPFAM" id="SSF102114">
    <property type="entry name" value="Radical SAM enzymes"/>
    <property type="match status" value="1"/>
</dbReference>
<evidence type="ECO:0000259" key="8">
    <source>
        <dbReference type="SMART" id="SM00876"/>
    </source>
</evidence>
<evidence type="ECO:0000313" key="10">
    <source>
        <dbReference type="Proteomes" id="UP000199158"/>
    </source>
</evidence>
<protein>
    <submittedName>
        <fullName evidence="9">2-iminoacetate synthase</fullName>
    </submittedName>
</protein>
<keyword evidence="5" id="KW-0408">Iron</keyword>
<comment type="cofactor">
    <cofactor evidence="1">
        <name>[4Fe-4S] cluster</name>
        <dbReference type="ChEBI" id="CHEBI:49883"/>
    </cofactor>
</comment>
<dbReference type="Pfam" id="PF04055">
    <property type="entry name" value="Radical_SAM"/>
    <property type="match status" value="1"/>
</dbReference>
<reference evidence="9 10" key="1">
    <citation type="submission" date="2016-10" db="EMBL/GenBank/DDBJ databases">
        <authorList>
            <person name="de Groot N.N."/>
        </authorList>
    </citation>
    <scope>NUCLEOTIDE SEQUENCE [LARGE SCALE GENOMIC DNA]</scope>
    <source>
        <strain evidence="9 10">CGMCC 1.5070</strain>
    </source>
</reference>
<dbReference type="Proteomes" id="UP000199158">
    <property type="component" value="Unassembled WGS sequence"/>
</dbReference>
<dbReference type="OrthoDB" id="9801120at2"/>
<proteinExistence type="predicted"/>
<dbReference type="GO" id="GO:0051539">
    <property type="term" value="F:4 iron, 4 sulfur cluster binding"/>
    <property type="evidence" value="ECO:0007669"/>
    <property type="project" value="UniProtKB-KW"/>
</dbReference>
<keyword evidence="4" id="KW-0479">Metal-binding</keyword>
<evidence type="ECO:0000256" key="7">
    <source>
        <dbReference type="SAM" id="MobiDB-lite"/>
    </source>
</evidence>
<feature type="compositionally biased region" description="Basic and acidic residues" evidence="7">
    <location>
        <begin position="354"/>
        <end position="363"/>
    </location>
</feature>
<evidence type="ECO:0000256" key="3">
    <source>
        <dbReference type="ARBA" id="ARBA00022691"/>
    </source>
</evidence>
<dbReference type="CDD" id="cd01335">
    <property type="entry name" value="Radical_SAM"/>
    <property type="match status" value="1"/>
</dbReference>
<dbReference type="EMBL" id="FOCG01000001">
    <property type="protein sequence ID" value="SEM48755.1"/>
    <property type="molecule type" value="Genomic_DNA"/>
</dbReference>
<dbReference type="Gene3D" id="3.20.20.70">
    <property type="entry name" value="Aldolase class I"/>
    <property type="match status" value="1"/>
</dbReference>